<feature type="transmembrane region" description="Helical" evidence="8">
    <location>
        <begin position="548"/>
        <end position="565"/>
    </location>
</feature>
<evidence type="ECO:0000313" key="11">
    <source>
        <dbReference type="EMBL" id="KAJ7384754.1"/>
    </source>
</evidence>
<keyword evidence="5 8" id="KW-0472">Membrane</keyword>
<dbReference type="GO" id="GO:0050982">
    <property type="term" value="P:detection of mechanical stimulus"/>
    <property type="evidence" value="ECO:0007669"/>
    <property type="project" value="TreeGrafter"/>
</dbReference>
<evidence type="ECO:0000256" key="6">
    <source>
        <dbReference type="ARBA" id="ARBA00023180"/>
    </source>
</evidence>
<dbReference type="Proteomes" id="UP001163046">
    <property type="component" value="Unassembled WGS sequence"/>
</dbReference>
<proteinExistence type="inferred from homology"/>
<feature type="disulfide bond" evidence="7">
    <location>
        <begin position="296"/>
        <end position="312"/>
    </location>
</feature>
<dbReference type="EMBL" id="MU825885">
    <property type="protein sequence ID" value="KAJ7384754.1"/>
    <property type="molecule type" value="Genomic_DNA"/>
</dbReference>
<evidence type="ECO:0000256" key="2">
    <source>
        <dbReference type="ARBA" id="ARBA00007200"/>
    </source>
</evidence>
<name>A0A9W9ZPG5_9CNID</name>
<dbReference type="InterPro" id="IPR046791">
    <property type="entry name" value="Polycystin_dom"/>
</dbReference>
<dbReference type="PRINTS" id="PR01433">
    <property type="entry name" value="POLYCYSTIN2"/>
</dbReference>
<dbReference type="PANTHER" id="PTHR10877">
    <property type="entry name" value="POLYCYSTIN FAMILY MEMBER"/>
    <property type="match status" value="1"/>
</dbReference>
<keyword evidence="3 8" id="KW-0812">Transmembrane</keyword>
<dbReference type="GO" id="GO:0005509">
    <property type="term" value="F:calcium ion binding"/>
    <property type="evidence" value="ECO:0007669"/>
    <property type="project" value="InterPro"/>
</dbReference>
<sequence>MVANAMFYQFSEKPTHTFKLGPLVLSWRQIMIGIQSGLIVIPVNMVIIVIFRNAVKLYAKTVYYPKSNVADKESSCRLPRWLVFVAWILCILVTLASSAFTVFYSLSWGAEISNQWLTSITASLVQDVLFIQPVKVILIAMFVSLVMRTSSGKEDVHGATIYIDSQQKYNAPNEHVISKAKEYGKKLLEMFKAIKDVVALLVFFLLLMVVCYGNRDSQRFLMTTSVKDIFSGFKKVKDVGSFWDWTRHELIPGLYDVTWYNMKPFNYKEGFLSNREAFLIGMPRLRQIRLKQETRCQDDSDIFPVKLGPDRCLLPYSSDSEHKSLFNQPKWIPVKNHTSKIMELYQLCPKPWRYQSPHKLQTLPYKGLHNEYDGGGYVAYLGYNEESAMDVVNKLQTNDWIDEFTVAVFIEFSVHEPSSRLFNFAKYLYERLPTGGVITTVDVHTLALYPPSNESFNTFYEVCHLLFVVCIIILLSLELRELKRQKRAYFTQIWNWVHILQILTSISAGVMVLLKAKQTSSYVRRVQQNPYDNYSPDRIARLSEYENYLLALVIFIVTIRLLKLVKFNAHICQMAGTLRRSGRSLISFGAVFANSLLAFSLAGGLAFGVTIKSFSSFYQSLGTVIQMSIGGKLNFPQVTLEKDWTKGGVVSQAPSLDRFAKSQGRIDDLEAESILHLEEFDSFQSDELYAEQVTSSDSLMHCTCNDNKVIHPEICTSTSDSSRSKKGHCSVNTSTNSCCDDEKHSKSPASEHLDLKLGFIEVNDLDIYEVKSNIFDVALELSSMLADFKKTD</sequence>
<protein>
    <submittedName>
        <fullName evidence="11">Uncharacterized protein</fullName>
    </submittedName>
</protein>
<evidence type="ECO:0000256" key="3">
    <source>
        <dbReference type="ARBA" id="ARBA00022692"/>
    </source>
</evidence>
<comment type="caution">
    <text evidence="11">The sequence shown here is derived from an EMBL/GenBank/DDBJ whole genome shotgun (WGS) entry which is preliminary data.</text>
</comment>
<organism evidence="11 12">
    <name type="scientific">Desmophyllum pertusum</name>
    <dbReference type="NCBI Taxonomy" id="174260"/>
    <lineage>
        <taxon>Eukaryota</taxon>
        <taxon>Metazoa</taxon>
        <taxon>Cnidaria</taxon>
        <taxon>Anthozoa</taxon>
        <taxon>Hexacorallia</taxon>
        <taxon>Scleractinia</taxon>
        <taxon>Caryophylliina</taxon>
        <taxon>Caryophylliidae</taxon>
        <taxon>Desmophyllum</taxon>
    </lineage>
</organism>
<keyword evidence="6" id="KW-0325">Glycoprotein</keyword>
<dbReference type="Pfam" id="PF20519">
    <property type="entry name" value="Polycystin_dom"/>
    <property type="match status" value="1"/>
</dbReference>
<evidence type="ECO:0000256" key="8">
    <source>
        <dbReference type="SAM" id="Phobius"/>
    </source>
</evidence>
<feature type="transmembrane region" description="Helical" evidence="8">
    <location>
        <begin position="489"/>
        <end position="514"/>
    </location>
</feature>
<evidence type="ECO:0000256" key="7">
    <source>
        <dbReference type="PIRSR" id="PIRSR603915-2"/>
    </source>
</evidence>
<evidence type="ECO:0000256" key="1">
    <source>
        <dbReference type="ARBA" id="ARBA00004141"/>
    </source>
</evidence>
<feature type="transmembrane region" description="Helical" evidence="8">
    <location>
        <begin position="585"/>
        <end position="609"/>
    </location>
</feature>
<feature type="domain" description="Polycystin" evidence="10">
    <location>
        <begin position="232"/>
        <end position="448"/>
    </location>
</feature>
<dbReference type="PANTHER" id="PTHR10877:SF150">
    <property type="entry name" value="REJ DOMAIN-CONTAINING PROTEIN"/>
    <property type="match status" value="1"/>
</dbReference>
<dbReference type="InterPro" id="IPR051223">
    <property type="entry name" value="Polycystin"/>
</dbReference>
<dbReference type="InterPro" id="IPR003915">
    <property type="entry name" value="PKD_2"/>
</dbReference>
<dbReference type="GO" id="GO:0016020">
    <property type="term" value="C:membrane"/>
    <property type="evidence" value="ECO:0007669"/>
    <property type="project" value="UniProtKB-SubCell"/>
</dbReference>
<dbReference type="Pfam" id="PF08016">
    <property type="entry name" value="PKD_channel"/>
    <property type="match status" value="1"/>
</dbReference>
<dbReference type="InterPro" id="IPR013122">
    <property type="entry name" value="PKD1_2_channel"/>
</dbReference>
<evidence type="ECO:0000259" key="9">
    <source>
        <dbReference type="Pfam" id="PF08016"/>
    </source>
</evidence>
<reference evidence="11" key="1">
    <citation type="submission" date="2023-01" db="EMBL/GenBank/DDBJ databases">
        <title>Genome assembly of the deep-sea coral Lophelia pertusa.</title>
        <authorList>
            <person name="Herrera S."/>
            <person name="Cordes E."/>
        </authorList>
    </citation>
    <scope>NUCLEOTIDE SEQUENCE</scope>
    <source>
        <strain evidence="11">USNM1676648</strain>
        <tissue evidence="11">Polyp</tissue>
    </source>
</reference>
<evidence type="ECO:0000259" key="10">
    <source>
        <dbReference type="Pfam" id="PF20519"/>
    </source>
</evidence>
<evidence type="ECO:0000313" key="12">
    <source>
        <dbReference type="Proteomes" id="UP001163046"/>
    </source>
</evidence>
<comment type="similarity">
    <text evidence="2">Belongs to the polycystin family.</text>
</comment>
<feature type="domain" description="Polycystin cation channel PKD1/PKD2" evidence="9">
    <location>
        <begin position="454"/>
        <end position="629"/>
    </location>
</feature>
<keyword evidence="12" id="KW-1185">Reference proteome</keyword>
<accession>A0A9W9ZPG5</accession>
<feature type="transmembrane region" description="Helical" evidence="8">
    <location>
        <begin position="30"/>
        <end position="51"/>
    </location>
</feature>
<dbReference type="AlphaFoldDB" id="A0A9W9ZPG5"/>
<dbReference type="GO" id="GO:0005262">
    <property type="term" value="F:calcium channel activity"/>
    <property type="evidence" value="ECO:0007669"/>
    <property type="project" value="TreeGrafter"/>
</dbReference>
<feature type="transmembrane region" description="Helical" evidence="8">
    <location>
        <begin position="81"/>
        <end position="108"/>
    </location>
</feature>
<evidence type="ECO:0000256" key="4">
    <source>
        <dbReference type="ARBA" id="ARBA00022989"/>
    </source>
</evidence>
<feature type="transmembrane region" description="Helical" evidence="8">
    <location>
        <begin position="197"/>
        <end position="215"/>
    </location>
</feature>
<gene>
    <name evidence="11" type="ORF">OS493_020345</name>
</gene>
<comment type="subcellular location">
    <subcellularLocation>
        <location evidence="1">Membrane</location>
        <topology evidence="1">Multi-pass membrane protein</topology>
    </subcellularLocation>
</comment>
<dbReference type="OrthoDB" id="5988359at2759"/>
<feature type="transmembrane region" description="Helical" evidence="8">
    <location>
        <begin position="128"/>
        <end position="147"/>
    </location>
</feature>
<feature type="transmembrane region" description="Helical" evidence="8">
    <location>
        <begin position="458"/>
        <end position="477"/>
    </location>
</feature>
<evidence type="ECO:0000256" key="5">
    <source>
        <dbReference type="ARBA" id="ARBA00023136"/>
    </source>
</evidence>
<keyword evidence="4 8" id="KW-1133">Transmembrane helix</keyword>